<sequence>MNIIVIGGTGLIGGHAALFLESLGHRVSIAARKPAPHESTLARLEWLQGDYVAGDFTRDCLARFDALVFAAGNDIRHLPPGTDEAVHWEHANVEAVPRFFALARDAGIRKAVLVGSFYPQVAPQLINTSPYVRSRHLADQRVRSLATDTFHVCSVNAPFVVGSLPGLRSEMFAAYTQYAQGKLTALPVFGPAGGSNFLSVQSLSEAIRGALERGEPGKAYLLGDENLTFAQYFEGFFRAAGNTQPVPAIDEPHPLLPDIAIYTGRGNVVAYDPDPADVAHLGYRRRDVQRAIHEIVEQYLG</sequence>
<comment type="caution">
    <text evidence="2">The sequence shown here is derived from an EMBL/GenBank/DDBJ whole genome shotgun (WGS) entry which is preliminary data.</text>
</comment>
<evidence type="ECO:0000259" key="1">
    <source>
        <dbReference type="Pfam" id="PF01370"/>
    </source>
</evidence>
<organism evidence="2 3">
    <name type="scientific">Paraburkholderia agricolaris</name>
    <dbReference type="NCBI Taxonomy" id="2152888"/>
    <lineage>
        <taxon>Bacteria</taxon>
        <taxon>Pseudomonadati</taxon>
        <taxon>Pseudomonadota</taxon>
        <taxon>Betaproteobacteria</taxon>
        <taxon>Burkholderiales</taxon>
        <taxon>Burkholderiaceae</taxon>
        <taxon>Paraburkholderia</taxon>
    </lineage>
</organism>
<gene>
    <name evidence="2" type="ORF">PQR66_31130</name>
</gene>
<name>A0ABW8ZZ55_9BURK</name>
<evidence type="ECO:0000313" key="3">
    <source>
        <dbReference type="Proteomes" id="UP001629249"/>
    </source>
</evidence>
<dbReference type="Pfam" id="PF01370">
    <property type="entry name" value="Epimerase"/>
    <property type="match status" value="1"/>
</dbReference>
<reference evidence="2 3" key="1">
    <citation type="journal article" date="2024" name="Chem. Sci.">
        <title>Discovery of megapolipeptins by genome mining of a Burkholderiales bacteria collection.</title>
        <authorList>
            <person name="Paulo B.S."/>
            <person name="Recchia M.J.J."/>
            <person name="Lee S."/>
            <person name="Fergusson C.H."/>
            <person name="Romanowski S.B."/>
            <person name="Hernandez A."/>
            <person name="Krull N."/>
            <person name="Liu D.Y."/>
            <person name="Cavanagh H."/>
            <person name="Bos A."/>
            <person name="Gray C.A."/>
            <person name="Murphy B.T."/>
            <person name="Linington R.G."/>
            <person name="Eustaquio A.S."/>
        </authorList>
    </citation>
    <scope>NUCLEOTIDE SEQUENCE [LARGE SCALE GENOMIC DNA]</scope>
    <source>
        <strain evidence="2 3">RL16-012-BIC-B</strain>
    </source>
</reference>
<dbReference type="InterPro" id="IPR036291">
    <property type="entry name" value="NAD(P)-bd_dom_sf"/>
</dbReference>
<dbReference type="InterPro" id="IPR001509">
    <property type="entry name" value="Epimerase_deHydtase"/>
</dbReference>
<dbReference type="PANTHER" id="PTHR48079:SF6">
    <property type="entry name" value="NAD(P)-BINDING DOMAIN-CONTAINING PROTEIN-RELATED"/>
    <property type="match status" value="1"/>
</dbReference>
<protein>
    <submittedName>
        <fullName evidence="2">NAD-dependent epimerase/dehydratase family protein</fullName>
    </submittedName>
</protein>
<dbReference type="EMBL" id="JAQQFN010000028">
    <property type="protein sequence ID" value="MFL9887521.1"/>
    <property type="molecule type" value="Genomic_DNA"/>
</dbReference>
<dbReference type="SUPFAM" id="SSF51735">
    <property type="entry name" value="NAD(P)-binding Rossmann-fold domains"/>
    <property type="match status" value="1"/>
</dbReference>
<feature type="domain" description="NAD-dependent epimerase/dehydratase" evidence="1">
    <location>
        <begin position="3"/>
        <end position="223"/>
    </location>
</feature>
<evidence type="ECO:0000313" key="2">
    <source>
        <dbReference type="EMBL" id="MFL9887521.1"/>
    </source>
</evidence>
<dbReference type="RefSeq" id="WP_153141730.1">
    <property type="nucleotide sequence ID" value="NZ_JAQQFH010000030.1"/>
</dbReference>
<dbReference type="PANTHER" id="PTHR48079">
    <property type="entry name" value="PROTEIN YEEZ"/>
    <property type="match status" value="1"/>
</dbReference>
<dbReference type="InterPro" id="IPR051783">
    <property type="entry name" value="NAD(P)-dependent_oxidoreduct"/>
</dbReference>
<dbReference type="Proteomes" id="UP001629249">
    <property type="component" value="Unassembled WGS sequence"/>
</dbReference>
<proteinExistence type="predicted"/>
<dbReference type="Gene3D" id="3.40.50.720">
    <property type="entry name" value="NAD(P)-binding Rossmann-like Domain"/>
    <property type="match status" value="1"/>
</dbReference>
<keyword evidence="3" id="KW-1185">Reference proteome</keyword>
<accession>A0ABW8ZZ55</accession>